<organism evidence="2 3">
    <name type="scientific">Dyella flagellata</name>
    <dbReference type="NCBI Taxonomy" id="1867833"/>
    <lineage>
        <taxon>Bacteria</taxon>
        <taxon>Pseudomonadati</taxon>
        <taxon>Pseudomonadota</taxon>
        <taxon>Gammaproteobacteria</taxon>
        <taxon>Lysobacterales</taxon>
        <taxon>Rhodanobacteraceae</taxon>
        <taxon>Dyella</taxon>
    </lineage>
</organism>
<dbReference type="SUPFAM" id="SSF51445">
    <property type="entry name" value="(Trans)glycosidases"/>
    <property type="match status" value="1"/>
</dbReference>
<reference evidence="3" key="1">
    <citation type="journal article" date="2019" name="Int. J. Syst. Evol. Microbiol.">
        <title>The Global Catalogue of Microorganisms (GCM) 10K type strain sequencing project: providing services to taxonomists for standard genome sequencing and annotation.</title>
        <authorList>
            <consortium name="The Broad Institute Genomics Platform"/>
            <consortium name="The Broad Institute Genome Sequencing Center for Infectious Disease"/>
            <person name="Wu L."/>
            <person name="Ma J."/>
        </authorList>
    </citation>
    <scope>NUCLEOTIDE SEQUENCE [LARGE SCALE GENOMIC DNA]</scope>
    <source>
        <strain evidence="3">NBRC 111981</strain>
    </source>
</reference>
<dbReference type="EMBL" id="BSOA01000048">
    <property type="protein sequence ID" value="GLQ90394.1"/>
    <property type="molecule type" value="Genomic_DNA"/>
</dbReference>
<name>A0ABQ5XIU8_9GAMM</name>
<dbReference type="RefSeq" id="WP_284333809.1">
    <property type="nucleotide sequence ID" value="NZ_BSOA01000048.1"/>
</dbReference>
<protein>
    <submittedName>
        <fullName evidence="2">Uncharacterized protein</fullName>
    </submittedName>
</protein>
<feature type="chain" id="PRO_5046024431" evidence="1">
    <location>
        <begin position="23"/>
        <end position="315"/>
    </location>
</feature>
<accession>A0ABQ5XIU8</accession>
<sequence>MRRLRYLLLATLSLPLAAPAEEARNFLLLGQGEVDQYAHLLQRPDIDGVQIIYTWRQLEPQKGQYDFSSIEQDLVRVSALHKQLFIQIQDRFFTKEARRVPNYLLAGNGYGGGLVAQSDDDPGEGPQTQGWVARQWNPNVRERYQQLLQALAKAFDGRVEGINLPETAIGVDDKHDKAFTCDKYFAAELENMLFARKVFKQSTVVQYVNFWPCEWDNDHRYMERLFDAAFKHGVGLGGPDIVPYRKAQMHNSYPFFHRYKDRLALIAMAVQEPTLTYRDPNTGKHFTREQFDDFGRNYLGASIIFWTTSSPWLLQ</sequence>
<keyword evidence="1" id="KW-0732">Signal</keyword>
<evidence type="ECO:0000313" key="3">
    <source>
        <dbReference type="Proteomes" id="UP001156627"/>
    </source>
</evidence>
<proteinExistence type="predicted"/>
<comment type="caution">
    <text evidence="2">The sequence shown here is derived from an EMBL/GenBank/DDBJ whole genome shotgun (WGS) entry which is preliminary data.</text>
</comment>
<evidence type="ECO:0000313" key="2">
    <source>
        <dbReference type="EMBL" id="GLQ90394.1"/>
    </source>
</evidence>
<keyword evidence="3" id="KW-1185">Reference proteome</keyword>
<evidence type="ECO:0000256" key="1">
    <source>
        <dbReference type="SAM" id="SignalP"/>
    </source>
</evidence>
<dbReference type="Gene3D" id="3.20.20.80">
    <property type="entry name" value="Glycosidases"/>
    <property type="match status" value="1"/>
</dbReference>
<dbReference type="InterPro" id="IPR017853">
    <property type="entry name" value="GH"/>
</dbReference>
<dbReference type="Proteomes" id="UP001156627">
    <property type="component" value="Unassembled WGS sequence"/>
</dbReference>
<feature type="signal peptide" evidence="1">
    <location>
        <begin position="1"/>
        <end position="22"/>
    </location>
</feature>
<gene>
    <name evidence="2" type="ORF">GCM10007898_39690</name>
</gene>